<dbReference type="STRING" id="45496.SAMN04488079_11329"/>
<gene>
    <name evidence="5" type="ORF">SAMN04488079_11329</name>
</gene>
<dbReference type="GO" id="GO:0006355">
    <property type="term" value="P:regulation of DNA-templated transcription"/>
    <property type="evidence" value="ECO:0007669"/>
    <property type="project" value="InterPro"/>
</dbReference>
<organism evidence="5 6">
    <name type="scientific">Methylophaga sulfidovorans</name>
    <dbReference type="NCBI Taxonomy" id="45496"/>
    <lineage>
        <taxon>Bacteria</taxon>
        <taxon>Pseudomonadati</taxon>
        <taxon>Pseudomonadota</taxon>
        <taxon>Gammaproteobacteria</taxon>
        <taxon>Thiotrichales</taxon>
        <taxon>Piscirickettsiaceae</taxon>
        <taxon>Methylophaga</taxon>
    </lineage>
</organism>
<sequence length="438" mass="49308">MPVTQKRQDHNISLFKENIYQSIIDSSFDAIICKTLDGTILSWNPAAERIFGYTADEMIGEYMIKVFPENKLHEEAEILKKLGRGEVVEHFQTIRKHKSGRLIDVSVTISPVFDALGTIVAASQVARDITEQVKAIRLSQECRAIVETSEDAIYSISLDGTLTSWNIGAEHIFGYTAKQILGKSISILHDDDDEQADFVLENIKAGKSLEHYKTTRKNKEGKIINVSETASPLFDQNHNVIGGSIIARDITHDIETQQLIWKQANYDNLTGLANRDLFLKSLSHEMEMVQDSISRDNLVLLFLDLDNFKDFNDNYGHDFGDEVLRHAAEVLTKTCRNADLIARYAGDEFIILLSGEFPQKDLKRFLDRLISKLNVPYPINGIDCRLSVSIGIVQYPNDADAISDLLKKADQAMYAAKAAGRNQYQYYVDGHSTNVVLD</sequence>
<dbReference type="InterPro" id="IPR052155">
    <property type="entry name" value="Biofilm_reg_signaling"/>
</dbReference>
<dbReference type="PROSITE" id="PS50113">
    <property type="entry name" value="PAC"/>
    <property type="match status" value="1"/>
</dbReference>
<dbReference type="Proteomes" id="UP000198924">
    <property type="component" value="Unassembled WGS sequence"/>
</dbReference>
<dbReference type="Pfam" id="PF00989">
    <property type="entry name" value="PAS"/>
    <property type="match status" value="2"/>
</dbReference>
<dbReference type="InterPro" id="IPR035965">
    <property type="entry name" value="PAS-like_dom_sf"/>
</dbReference>
<feature type="domain" description="GGDEF" evidence="4">
    <location>
        <begin position="296"/>
        <end position="429"/>
    </location>
</feature>
<accession>A0A1I4A486</accession>
<dbReference type="PANTHER" id="PTHR44757">
    <property type="entry name" value="DIGUANYLATE CYCLASE DGCP"/>
    <property type="match status" value="1"/>
</dbReference>
<name>A0A1I4A486_9GAMM</name>
<proteinExistence type="predicted"/>
<dbReference type="InterPro" id="IPR013767">
    <property type="entry name" value="PAS_fold"/>
</dbReference>
<dbReference type="InterPro" id="IPR043128">
    <property type="entry name" value="Rev_trsase/Diguanyl_cyclase"/>
</dbReference>
<comment type="cofactor">
    <cofactor evidence="1">
        <name>Mg(2+)</name>
        <dbReference type="ChEBI" id="CHEBI:18420"/>
    </cofactor>
</comment>
<dbReference type="InterPro" id="IPR001610">
    <property type="entry name" value="PAC"/>
</dbReference>
<dbReference type="InterPro" id="IPR000700">
    <property type="entry name" value="PAS-assoc_C"/>
</dbReference>
<dbReference type="SMART" id="SM00086">
    <property type="entry name" value="PAC"/>
    <property type="match status" value="2"/>
</dbReference>
<dbReference type="Pfam" id="PF00990">
    <property type="entry name" value="GGDEF"/>
    <property type="match status" value="1"/>
</dbReference>
<dbReference type="Gene3D" id="3.30.70.270">
    <property type="match status" value="1"/>
</dbReference>
<dbReference type="SUPFAM" id="SSF55073">
    <property type="entry name" value="Nucleotide cyclase"/>
    <property type="match status" value="1"/>
</dbReference>
<dbReference type="NCBIfam" id="TIGR00254">
    <property type="entry name" value="GGDEF"/>
    <property type="match status" value="1"/>
</dbReference>
<dbReference type="FunFam" id="3.30.70.270:FF:000001">
    <property type="entry name" value="Diguanylate cyclase domain protein"/>
    <property type="match status" value="1"/>
</dbReference>
<evidence type="ECO:0000259" key="3">
    <source>
        <dbReference type="PROSITE" id="PS50113"/>
    </source>
</evidence>
<evidence type="ECO:0000256" key="1">
    <source>
        <dbReference type="ARBA" id="ARBA00001946"/>
    </source>
</evidence>
<dbReference type="EMBL" id="FOSH01000013">
    <property type="protein sequence ID" value="SFK51145.1"/>
    <property type="molecule type" value="Genomic_DNA"/>
</dbReference>
<dbReference type="CDD" id="cd01949">
    <property type="entry name" value="GGDEF"/>
    <property type="match status" value="1"/>
</dbReference>
<dbReference type="InterPro" id="IPR000160">
    <property type="entry name" value="GGDEF_dom"/>
</dbReference>
<feature type="domain" description="PAC" evidence="3">
    <location>
        <begin position="87"/>
        <end position="141"/>
    </location>
</feature>
<evidence type="ECO:0000313" key="5">
    <source>
        <dbReference type="EMBL" id="SFK51145.1"/>
    </source>
</evidence>
<dbReference type="AlphaFoldDB" id="A0A1I4A486"/>
<feature type="domain" description="PAS" evidence="2">
    <location>
        <begin position="138"/>
        <end position="207"/>
    </location>
</feature>
<evidence type="ECO:0000313" key="6">
    <source>
        <dbReference type="Proteomes" id="UP000198924"/>
    </source>
</evidence>
<dbReference type="GO" id="GO:0003824">
    <property type="term" value="F:catalytic activity"/>
    <property type="evidence" value="ECO:0007669"/>
    <property type="project" value="UniProtKB-ARBA"/>
</dbReference>
<dbReference type="InterPro" id="IPR029787">
    <property type="entry name" value="Nucleotide_cyclase"/>
</dbReference>
<dbReference type="PANTHER" id="PTHR44757:SF2">
    <property type="entry name" value="BIOFILM ARCHITECTURE MAINTENANCE PROTEIN MBAA"/>
    <property type="match status" value="1"/>
</dbReference>
<evidence type="ECO:0000259" key="4">
    <source>
        <dbReference type="PROSITE" id="PS50887"/>
    </source>
</evidence>
<evidence type="ECO:0000259" key="2">
    <source>
        <dbReference type="PROSITE" id="PS50112"/>
    </source>
</evidence>
<reference evidence="6" key="1">
    <citation type="submission" date="2016-10" db="EMBL/GenBank/DDBJ databases">
        <authorList>
            <person name="Varghese N."/>
            <person name="Submissions S."/>
        </authorList>
    </citation>
    <scope>NUCLEOTIDE SEQUENCE [LARGE SCALE GENOMIC DNA]</scope>
    <source>
        <strain evidence="6">DSM 11578</strain>
    </source>
</reference>
<dbReference type="SMART" id="SM00267">
    <property type="entry name" value="GGDEF"/>
    <property type="match status" value="1"/>
</dbReference>
<dbReference type="InterPro" id="IPR000014">
    <property type="entry name" value="PAS"/>
</dbReference>
<dbReference type="OrthoDB" id="92309at2"/>
<dbReference type="Gene3D" id="3.30.450.20">
    <property type="entry name" value="PAS domain"/>
    <property type="match status" value="2"/>
</dbReference>
<dbReference type="PROSITE" id="PS50887">
    <property type="entry name" value="GGDEF"/>
    <property type="match status" value="1"/>
</dbReference>
<dbReference type="PROSITE" id="PS50112">
    <property type="entry name" value="PAS"/>
    <property type="match status" value="2"/>
</dbReference>
<dbReference type="NCBIfam" id="TIGR00229">
    <property type="entry name" value="sensory_box"/>
    <property type="match status" value="2"/>
</dbReference>
<dbReference type="SMART" id="SM00091">
    <property type="entry name" value="PAS"/>
    <property type="match status" value="2"/>
</dbReference>
<dbReference type="CDD" id="cd00130">
    <property type="entry name" value="PAS"/>
    <property type="match status" value="2"/>
</dbReference>
<feature type="domain" description="PAS" evidence="2">
    <location>
        <begin position="16"/>
        <end position="86"/>
    </location>
</feature>
<protein>
    <submittedName>
        <fullName evidence="5">PAS domain S-box-containing protein/diguanylate cyclase (GGDEF) domain-containing protein</fullName>
    </submittedName>
</protein>
<dbReference type="SUPFAM" id="SSF55785">
    <property type="entry name" value="PYP-like sensor domain (PAS domain)"/>
    <property type="match status" value="2"/>
</dbReference>
<keyword evidence="6" id="KW-1185">Reference proteome</keyword>